<evidence type="ECO:0000256" key="2">
    <source>
        <dbReference type="SAM" id="MobiDB-lite"/>
    </source>
</evidence>
<dbReference type="InterPro" id="IPR013320">
    <property type="entry name" value="ConA-like_dom_sf"/>
</dbReference>
<dbReference type="InterPro" id="IPR045351">
    <property type="entry name" value="DUF6531"/>
</dbReference>
<dbReference type="Pfam" id="PF05593">
    <property type="entry name" value="RHS_repeat"/>
    <property type="match status" value="6"/>
</dbReference>
<dbReference type="PANTHER" id="PTHR32305:SF15">
    <property type="entry name" value="PROTEIN RHSA-RELATED"/>
    <property type="match status" value="1"/>
</dbReference>
<evidence type="ECO:0000259" key="3">
    <source>
        <dbReference type="Pfam" id="PF20148"/>
    </source>
</evidence>
<proteinExistence type="predicted"/>
<dbReference type="Pfam" id="PF13385">
    <property type="entry name" value="Laminin_G_3"/>
    <property type="match status" value="1"/>
</dbReference>
<feature type="region of interest" description="Disordered" evidence="2">
    <location>
        <begin position="2064"/>
        <end position="2199"/>
    </location>
</feature>
<accession>A0A918DTH1</accession>
<dbReference type="Pfam" id="PF20148">
    <property type="entry name" value="DUF6531"/>
    <property type="match status" value="1"/>
</dbReference>
<sequence>MSAAAAELETAGDAPVPGALPRDEGAWPRTALQSEPESDEAELPGGVRRAEQADQATLAAGPIIDDVYPDSGSLVGGVTPLLMVRATKLGGGTSANLRFTFNLCEKPEESDGVTFPAPPAPPCWNSGAKLGQTTWQVPAATMEWGKQYEWWVRVADPDAGSAVVSDKQVIATGARQPFNGAHLGERLSEGEEFSLVSGNYTTTMMDAQVHGPGPALSVVRTYNSMDTRTSGIFGAGWSSSWDMNVVAERSGSTVTGLLVTYASGRRVRFAARGDGGYQPPPGMKDVLTDVDGGGWRLKNTSAMMYVFNAAGRLLKIEDNRGRAQTLAYNADGTFGTVTNAGGRALHFTWNGSRVATVSTDPVDGTARTWTYSYTGDNLTSVCSPVAAPNCTTYSYGDGSRYKGLVLDSEPVGYWRLGDAQYEPAANLGSEGGVGVYTNVTVGRPGVLEGTADTAAGFTKSTMSLPWAMLDRRRGQVSIEGWIKTTQNGIIFSAGFAGYQFGAPYPVLYVGTDGKLRGQLGNVSGAGYTPITSADPVNDDQWHHVVLTVGDAKQKLYLDGQVVGELNGTLLDDEFAHAYVGSGDRGSSWSDVPGGQTASGAFAFKGSIDEFALYGKPLTDAEVQSHWAARAKASNKLSQITLASGRIWATNTYHQATDRLVTHADEHGGTWQLGEPDIDWVERLDTIRLTDPRGGTLDYAFDGLRNARLVSVKDQLSAETRFEYDTGGFSTKQTDPNGNVFRRWNDKRGNRIKGKTCRQANNCQYVYSSYHLNEDDDLDPRNDKLLAFRDARSPDETSNIYATTWEYNTYGEQTKQTIPATPDFPNGRSIALAYTDGSEAAIGGGTTLAGLVASQTDARGNTWTYRYSAAGDLAEQIDPAGLVVRLAYDPLGRLTSTSQVSQAHPNGVTTTFTYDALGRLLAQTEPGVENEVSDVTHTKRTTLAYDADGNKLSEKISDLTGGDAERVTAYTYDGLGRLATITGAEGGVVQQQWNSLGQLSRVTDARGTVVEHGYSARGELATRTLKGWTGSPVNLQAPADVVLESFAYDPAGRLAARVDAMGRKTSYTYFTDNLLAAKIADEVKLNGSATTKDVVLEDHTYDAAGNQTKLVTGGGTATTQFVYDAVGQLTSQTFDPGVLDRKTAYVYDANGNVIRSTRTGAGATRTEVTDYAYNKVNQVTRTMVENGAEDLVSTSTYDDRGLVTASTDPRGNTSGADPADFTTTMRYDLLGRLVEVTAPEVQVDKAGTANTARPSARYGYDTFGAQTHETDAEGRTVTSVFDKAGRLTSKSAPSYTPPGGTAVTPTTSHAYDPAGQLISSTDPRGNTSTFEYDQLGRQVRVTDPAPSGQTAGRWVAEYDLVGEQLAGVDPTGARAEVTFDDLGRKITETVVERKPSATAYTTTLTYNNAGYLTKTVAPGNKTTNYTVNAAGETTALTDPATNTTTLAYDLAGRLVKVTDPLGNATSAEYDLAGRKTAVKDLNASSTVLRTTSTGYDPAGNPISATSPEGHVTTQAFDALGRVTSLVEPVSTGQSITTAFGYDATGARTRLTDGRGNATWTGYNSLGLAETVTEPATTTHPDPADRTWTAVYDQAGNPVAELQPGGVRIDRTFDHLGRLTAETGAGGTATTAERTFGYDLAGRATTIGDLAVDYNDRSLPLSITRGSAVQTSYAYDALGSPTQRIDAAGTAAFTWDNANRLATATDPVTGRKLTYGYDAANRLTSMNAAVGATATDSQAFTYDAMDRLETHTLKRNTGAQLAKVTYGWDKDDNLTTKTTAGTAGAGTNTYAYDHAGRLTSWTAPGGTVTAYEWDASGNRTKADAKTYTYDERNRLTSGDGSTYSYTARGTLASETKNGTTTALTFDAFDRLIADGDSLYSYDALDRLTSRIRGTTHQTFAYSGLDNDLATITDTSAGVQARYGRDPSGALLGQQEGTNPALATMTDLHGDLVATFSSTALATTTAYDPFGAVTAQTGAPTKLGYQGEYTDPDTGKVNMHARWYQPGTGSFASRDTWTLRPRPSVQANRYTYGNANPLVYLDLNGHEPCRNVDYYNNDPMRWDDPNYNPPACSGIPGRGDSGTVSKTARSESRSPAKNNNGPTNNGPAQKKQTSNPNNPGDKKKREPKEPRDPKKQSGDPGKRKREEPVEPITIHISQIVDPYSYSFDPDDGTDSGVAPINNPDDNTADGPNEAPKETPDDFWDNPLDWMAGFITGLNDLAGNTCTTSMSLEGRIIEDCSVNPLFWNPNTDAFNSGRDFWHYDPCNSADWQTRSLDAAYCMGTDLLMGEVRPGLFGMRAPNKLHPPRSDVTEAMKRVCHPNMDCDEIAEDLLEVAGGEGRLKRYEPKMGSMLQTPEAGGKSVEEYVFHVVYTDGKYVYDPRFSSSPVPMSDYDRMMRRLNPGIIIK</sequence>
<dbReference type="SUPFAM" id="SSF49899">
    <property type="entry name" value="Concanavalin A-like lectins/glucanases"/>
    <property type="match status" value="1"/>
</dbReference>
<dbReference type="InterPro" id="IPR022385">
    <property type="entry name" value="Rhs_assc_core"/>
</dbReference>
<feature type="domain" description="DUF6531" evidence="3">
    <location>
        <begin position="194"/>
        <end position="269"/>
    </location>
</feature>
<dbReference type="NCBIfam" id="TIGR01643">
    <property type="entry name" value="YD_repeat_2x"/>
    <property type="match status" value="13"/>
</dbReference>
<dbReference type="Pfam" id="PF25023">
    <property type="entry name" value="TEN_YD-shell"/>
    <property type="match status" value="1"/>
</dbReference>
<name>A0A918DTH1_9ACTN</name>
<dbReference type="EMBL" id="BMNH01000036">
    <property type="protein sequence ID" value="GGO81389.1"/>
    <property type="molecule type" value="Genomic_DNA"/>
</dbReference>
<dbReference type="NCBIfam" id="TIGR03696">
    <property type="entry name" value="Rhs_assc_core"/>
    <property type="match status" value="1"/>
</dbReference>
<dbReference type="PANTHER" id="PTHR32305">
    <property type="match status" value="1"/>
</dbReference>
<dbReference type="InterPro" id="IPR056823">
    <property type="entry name" value="TEN-like_YD-shell"/>
</dbReference>
<dbReference type="RefSeq" id="WP_378612920.1">
    <property type="nucleotide sequence ID" value="NZ_JBHSUH010000021.1"/>
</dbReference>
<feature type="domain" description="Teneurin-like YD-shell" evidence="4">
    <location>
        <begin position="1715"/>
        <end position="2034"/>
    </location>
</feature>
<reference evidence="5" key="2">
    <citation type="submission" date="2020-09" db="EMBL/GenBank/DDBJ databases">
        <authorList>
            <person name="Sun Q."/>
            <person name="Zhou Y."/>
        </authorList>
    </citation>
    <scope>NUCLEOTIDE SEQUENCE</scope>
    <source>
        <strain evidence="5">CGMCC 4.7368</strain>
    </source>
</reference>
<organism evidence="5 6">
    <name type="scientific">Nonomuraea cavernae</name>
    <dbReference type="NCBI Taxonomy" id="2045107"/>
    <lineage>
        <taxon>Bacteria</taxon>
        <taxon>Bacillati</taxon>
        <taxon>Actinomycetota</taxon>
        <taxon>Actinomycetes</taxon>
        <taxon>Streptosporangiales</taxon>
        <taxon>Streptosporangiaceae</taxon>
        <taxon>Nonomuraea</taxon>
    </lineage>
</organism>
<comment type="caution">
    <text evidence="5">The sequence shown here is derived from an EMBL/GenBank/DDBJ whole genome shotgun (WGS) entry which is preliminary data.</text>
</comment>
<dbReference type="InterPro" id="IPR006530">
    <property type="entry name" value="YD"/>
</dbReference>
<dbReference type="InterPro" id="IPR050708">
    <property type="entry name" value="T6SS_VgrG/RHS"/>
</dbReference>
<dbReference type="Gene3D" id="2.60.120.200">
    <property type="match status" value="1"/>
</dbReference>
<dbReference type="CDD" id="cd00110">
    <property type="entry name" value="LamG"/>
    <property type="match status" value="1"/>
</dbReference>
<evidence type="ECO:0000313" key="5">
    <source>
        <dbReference type="EMBL" id="GGO81389.1"/>
    </source>
</evidence>
<dbReference type="InterPro" id="IPR001791">
    <property type="entry name" value="Laminin_G"/>
</dbReference>
<gene>
    <name evidence="5" type="ORF">GCM10012289_70250</name>
</gene>
<keyword evidence="6" id="KW-1185">Reference proteome</keyword>
<dbReference type="Proteomes" id="UP000646523">
    <property type="component" value="Unassembled WGS sequence"/>
</dbReference>
<evidence type="ECO:0000259" key="4">
    <source>
        <dbReference type="Pfam" id="PF25023"/>
    </source>
</evidence>
<keyword evidence="1" id="KW-0677">Repeat</keyword>
<feature type="region of interest" description="Disordered" evidence="2">
    <location>
        <begin position="1"/>
        <end position="46"/>
    </location>
</feature>
<feature type="compositionally biased region" description="Basic and acidic residues" evidence="2">
    <location>
        <begin position="2117"/>
        <end position="2145"/>
    </location>
</feature>
<evidence type="ECO:0000256" key="1">
    <source>
        <dbReference type="ARBA" id="ARBA00022737"/>
    </source>
</evidence>
<protein>
    <submittedName>
        <fullName evidence="5">Uncharacterized protein</fullName>
    </submittedName>
</protein>
<reference evidence="5" key="1">
    <citation type="journal article" date="2014" name="Int. J. Syst. Evol. Microbiol.">
        <title>Complete genome sequence of Corynebacterium casei LMG S-19264T (=DSM 44701T), isolated from a smear-ripened cheese.</title>
        <authorList>
            <consortium name="US DOE Joint Genome Institute (JGI-PGF)"/>
            <person name="Walter F."/>
            <person name="Albersmeier A."/>
            <person name="Kalinowski J."/>
            <person name="Ruckert C."/>
        </authorList>
    </citation>
    <scope>NUCLEOTIDE SEQUENCE</scope>
    <source>
        <strain evidence="5">CGMCC 4.7368</strain>
    </source>
</reference>
<feature type="compositionally biased region" description="Polar residues" evidence="2">
    <location>
        <begin position="2092"/>
        <end position="2115"/>
    </location>
</feature>
<feature type="compositionally biased region" description="Low complexity" evidence="2">
    <location>
        <begin position="1"/>
        <end position="14"/>
    </location>
</feature>
<evidence type="ECO:0000313" key="6">
    <source>
        <dbReference type="Proteomes" id="UP000646523"/>
    </source>
</evidence>
<dbReference type="Gene3D" id="2.180.10.10">
    <property type="entry name" value="RHS repeat-associated core"/>
    <property type="match status" value="5"/>
</dbReference>
<dbReference type="InterPro" id="IPR031325">
    <property type="entry name" value="RHS_repeat"/>
</dbReference>